<name>A0AAV3QQ19_LITER</name>
<dbReference type="EMBL" id="BAABME010005632">
    <property type="protein sequence ID" value="GAA0166174.1"/>
    <property type="molecule type" value="Genomic_DNA"/>
</dbReference>
<dbReference type="AlphaFoldDB" id="A0AAV3QQ19"/>
<feature type="coiled-coil region" evidence="1">
    <location>
        <begin position="257"/>
        <end position="284"/>
    </location>
</feature>
<dbReference type="Proteomes" id="UP001454036">
    <property type="component" value="Unassembled WGS sequence"/>
</dbReference>
<accession>A0AAV3QQ19</accession>
<proteinExistence type="predicted"/>
<keyword evidence="4" id="KW-1185">Reference proteome</keyword>
<organism evidence="3 4">
    <name type="scientific">Lithospermum erythrorhizon</name>
    <name type="common">Purple gromwell</name>
    <name type="synonym">Lithospermum officinale var. erythrorhizon</name>
    <dbReference type="NCBI Taxonomy" id="34254"/>
    <lineage>
        <taxon>Eukaryota</taxon>
        <taxon>Viridiplantae</taxon>
        <taxon>Streptophyta</taxon>
        <taxon>Embryophyta</taxon>
        <taxon>Tracheophyta</taxon>
        <taxon>Spermatophyta</taxon>
        <taxon>Magnoliopsida</taxon>
        <taxon>eudicotyledons</taxon>
        <taxon>Gunneridae</taxon>
        <taxon>Pentapetalae</taxon>
        <taxon>asterids</taxon>
        <taxon>lamiids</taxon>
        <taxon>Boraginales</taxon>
        <taxon>Boraginaceae</taxon>
        <taxon>Boraginoideae</taxon>
        <taxon>Lithospermeae</taxon>
        <taxon>Lithospermum</taxon>
    </lineage>
</organism>
<feature type="region of interest" description="Disordered" evidence="2">
    <location>
        <begin position="57"/>
        <end position="107"/>
    </location>
</feature>
<reference evidence="3 4" key="1">
    <citation type="submission" date="2024-01" db="EMBL/GenBank/DDBJ databases">
        <title>The complete chloroplast genome sequence of Lithospermum erythrorhizon: insights into the phylogenetic relationship among Boraginaceae species and the maternal lineages of purple gromwells.</title>
        <authorList>
            <person name="Okada T."/>
            <person name="Watanabe K."/>
        </authorList>
    </citation>
    <scope>NUCLEOTIDE SEQUENCE [LARGE SCALE GENOMIC DNA]</scope>
</reference>
<evidence type="ECO:0000256" key="1">
    <source>
        <dbReference type="SAM" id="Coils"/>
    </source>
</evidence>
<feature type="compositionally biased region" description="Low complexity" evidence="2">
    <location>
        <begin position="1"/>
        <end position="10"/>
    </location>
</feature>
<keyword evidence="1" id="KW-0175">Coiled coil</keyword>
<feature type="compositionally biased region" description="Polar residues" evidence="2">
    <location>
        <begin position="16"/>
        <end position="36"/>
    </location>
</feature>
<evidence type="ECO:0000313" key="4">
    <source>
        <dbReference type="Proteomes" id="UP001454036"/>
    </source>
</evidence>
<feature type="region of interest" description="Disordered" evidence="2">
    <location>
        <begin position="1"/>
        <end position="43"/>
    </location>
</feature>
<comment type="caution">
    <text evidence="3">The sequence shown here is derived from an EMBL/GenBank/DDBJ whole genome shotgun (WGS) entry which is preliminary data.</text>
</comment>
<evidence type="ECO:0000256" key="2">
    <source>
        <dbReference type="SAM" id="MobiDB-lite"/>
    </source>
</evidence>
<gene>
    <name evidence="3" type="ORF">LIER_21393</name>
</gene>
<protein>
    <submittedName>
        <fullName evidence="3">Uncharacterized protein</fullName>
    </submittedName>
</protein>
<sequence>MSSSHVNLSSDHSDSQSYARDTPVNQELVDESQTATPAEIVFQEGITSAREVIQATKEGLSKKKKKKTLVKGENLPSSSDAAPGDKAASSEGKDKQGKDPTITKNSLPIGVEQSHLNHLREYFSIPSSVEIRLPSGADQVYHPLVARDVVANAGFELARKADCFGEENKDLRSQGPSWKTAELEEKLARVKKKLTKYLRINVLHNTEQKKLMEDYLGLHKKHEEVSSQRDKIQEESSDFDIQITQLSGYRDAVVVEASHVTQEVKRLEAEVKRLENAMSQNPKELWAAVENFKQYAEFEGALSAAAEHFKKSPEFLDALGANAAYWAYSFVRKYSFACKGQS</sequence>
<evidence type="ECO:0000313" key="3">
    <source>
        <dbReference type="EMBL" id="GAA0166174.1"/>
    </source>
</evidence>